<dbReference type="KEGG" id="ock:EXM22_09720"/>
<name>A0A5C1QQW1_9SPIO</name>
<protein>
    <submittedName>
        <fullName evidence="1">WG repeat-containing protein</fullName>
    </submittedName>
</protein>
<dbReference type="RefSeq" id="WP_149487965.1">
    <property type="nucleotide sequence ID" value="NZ_CP036150.1"/>
</dbReference>
<reference evidence="1 2" key="1">
    <citation type="submission" date="2019-02" db="EMBL/GenBank/DDBJ databases">
        <title>Complete Genome Sequence and Methylome Analysis of free living Spirochaetas.</title>
        <authorList>
            <person name="Fomenkov A."/>
            <person name="Dubinina G."/>
            <person name="Leshcheva N."/>
            <person name="Mikheeva N."/>
            <person name="Grabovich M."/>
            <person name="Vincze T."/>
            <person name="Roberts R.J."/>
        </authorList>
    </citation>
    <scope>NUCLEOTIDE SEQUENCE [LARGE SCALE GENOMIC DNA]</scope>
    <source>
        <strain evidence="1 2">K2</strain>
    </source>
</reference>
<sequence length="67" mass="7651">MYRNRGTLRDRNFKANSLRKNCKGLIDLEGSIQINFLYKEVSHSSDIGLAAIKKDGKWGISIKLVRL</sequence>
<keyword evidence="2" id="KW-1185">Reference proteome</keyword>
<dbReference type="AlphaFoldDB" id="A0A5C1QQW1"/>
<dbReference type="Proteomes" id="UP000324209">
    <property type="component" value="Chromosome"/>
</dbReference>
<proteinExistence type="predicted"/>
<gene>
    <name evidence="1" type="ORF">EXM22_09720</name>
</gene>
<evidence type="ECO:0000313" key="2">
    <source>
        <dbReference type="Proteomes" id="UP000324209"/>
    </source>
</evidence>
<evidence type="ECO:0000313" key="1">
    <source>
        <dbReference type="EMBL" id="QEN09897.1"/>
    </source>
</evidence>
<dbReference type="EMBL" id="CP036150">
    <property type="protein sequence ID" value="QEN09897.1"/>
    <property type="molecule type" value="Genomic_DNA"/>
</dbReference>
<accession>A0A5C1QQW1</accession>
<dbReference type="Pfam" id="PF14903">
    <property type="entry name" value="WG_beta_rep"/>
    <property type="match status" value="1"/>
</dbReference>
<dbReference type="InterPro" id="IPR032774">
    <property type="entry name" value="WG_beta_rep"/>
</dbReference>
<organism evidence="1 2">
    <name type="scientific">Oceanispirochaeta crateris</name>
    <dbReference type="NCBI Taxonomy" id="2518645"/>
    <lineage>
        <taxon>Bacteria</taxon>
        <taxon>Pseudomonadati</taxon>
        <taxon>Spirochaetota</taxon>
        <taxon>Spirochaetia</taxon>
        <taxon>Spirochaetales</taxon>
        <taxon>Spirochaetaceae</taxon>
        <taxon>Oceanispirochaeta</taxon>
    </lineage>
</organism>